<dbReference type="OrthoDB" id="5888389at2759"/>
<dbReference type="Proteomes" id="UP000252519">
    <property type="component" value="Unassembled WGS sequence"/>
</dbReference>
<dbReference type="InterPro" id="IPR036880">
    <property type="entry name" value="Kunitz_BPTI_sf"/>
</dbReference>
<keyword evidence="4" id="KW-1185">Reference proteome</keyword>
<reference evidence="3 4" key="1">
    <citation type="submission" date="2014-10" db="EMBL/GenBank/DDBJ databases">
        <title>Draft genome of the hookworm Ancylostoma caninum.</title>
        <authorList>
            <person name="Mitreva M."/>
        </authorList>
    </citation>
    <scope>NUCLEOTIDE SEQUENCE [LARGE SCALE GENOMIC DNA]</scope>
    <source>
        <strain evidence="3 4">Baltimore</strain>
    </source>
</reference>
<gene>
    <name evidence="3" type="ORF">ANCCAN_15624</name>
</gene>
<name>A0A368G1W6_ANCCA</name>
<protein>
    <submittedName>
        <fullName evidence="3">Kunitz/Bovine pancreatic trypsin inhibitor domain protein</fullName>
    </submittedName>
</protein>
<dbReference type="InterPro" id="IPR002223">
    <property type="entry name" value="Kunitz_BPTI"/>
</dbReference>
<evidence type="ECO:0000313" key="4">
    <source>
        <dbReference type="Proteomes" id="UP000252519"/>
    </source>
</evidence>
<evidence type="ECO:0000256" key="1">
    <source>
        <dbReference type="SAM" id="SignalP"/>
    </source>
</evidence>
<dbReference type="Pfam" id="PF00014">
    <property type="entry name" value="Kunitz_BPTI"/>
    <property type="match status" value="1"/>
</dbReference>
<accession>A0A368G1W6</accession>
<evidence type="ECO:0000313" key="3">
    <source>
        <dbReference type="EMBL" id="RCN38451.1"/>
    </source>
</evidence>
<dbReference type="EMBL" id="JOJR01000398">
    <property type="protein sequence ID" value="RCN38451.1"/>
    <property type="molecule type" value="Genomic_DNA"/>
</dbReference>
<feature type="chain" id="PRO_5016901571" evidence="1">
    <location>
        <begin position="17"/>
        <end position="84"/>
    </location>
</feature>
<comment type="caution">
    <text evidence="3">The sequence shown here is derived from an EMBL/GenBank/DDBJ whole genome shotgun (WGS) entry which is preliminary data.</text>
</comment>
<evidence type="ECO:0000259" key="2">
    <source>
        <dbReference type="PROSITE" id="PS50279"/>
    </source>
</evidence>
<feature type="domain" description="BPTI/Kunitz inhibitor" evidence="2">
    <location>
        <begin position="30"/>
        <end position="82"/>
    </location>
</feature>
<sequence length="84" mass="9432">MKFFLVLLVCIAICEAVIPPGVSHSNEERCNTAIDNNGEKCAKEYKGFTFNTEANKCEQLATKLCRPPLNSFDTIDDCNKRCKK</sequence>
<dbReference type="PROSITE" id="PS50279">
    <property type="entry name" value="BPTI_KUNITZ_2"/>
    <property type="match status" value="1"/>
</dbReference>
<organism evidence="3 4">
    <name type="scientific">Ancylostoma caninum</name>
    <name type="common">Dog hookworm</name>
    <dbReference type="NCBI Taxonomy" id="29170"/>
    <lineage>
        <taxon>Eukaryota</taxon>
        <taxon>Metazoa</taxon>
        <taxon>Ecdysozoa</taxon>
        <taxon>Nematoda</taxon>
        <taxon>Chromadorea</taxon>
        <taxon>Rhabditida</taxon>
        <taxon>Rhabditina</taxon>
        <taxon>Rhabditomorpha</taxon>
        <taxon>Strongyloidea</taxon>
        <taxon>Ancylostomatidae</taxon>
        <taxon>Ancylostomatinae</taxon>
        <taxon>Ancylostoma</taxon>
    </lineage>
</organism>
<dbReference type="Gene3D" id="4.10.410.10">
    <property type="entry name" value="Pancreatic trypsin inhibitor Kunitz domain"/>
    <property type="match status" value="1"/>
</dbReference>
<keyword evidence="1" id="KW-0732">Signal</keyword>
<dbReference type="AlphaFoldDB" id="A0A368G1W6"/>
<feature type="signal peptide" evidence="1">
    <location>
        <begin position="1"/>
        <end position="16"/>
    </location>
</feature>
<proteinExistence type="predicted"/>
<dbReference type="SUPFAM" id="SSF57362">
    <property type="entry name" value="BPTI-like"/>
    <property type="match status" value="1"/>
</dbReference>
<dbReference type="GO" id="GO:0004867">
    <property type="term" value="F:serine-type endopeptidase inhibitor activity"/>
    <property type="evidence" value="ECO:0007669"/>
    <property type="project" value="InterPro"/>
</dbReference>